<dbReference type="PROSITE" id="PS50110">
    <property type="entry name" value="RESPONSE_REGULATORY"/>
    <property type="match status" value="1"/>
</dbReference>
<dbReference type="Pfam" id="PF00990">
    <property type="entry name" value="GGDEF"/>
    <property type="match status" value="1"/>
</dbReference>
<dbReference type="InterPro" id="IPR011006">
    <property type="entry name" value="CheY-like_superfamily"/>
</dbReference>
<keyword evidence="4" id="KW-0597">Phosphoprotein</keyword>
<dbReference type="SUPFAM" id="SSF55073">
    <property type="entry name" value="Nucleotide cyclase"/>
    <property type="match status" value="1"/>
</dbReference>
<dbReference type="GO" id="GO:0043709">
    <property type="term" value="P:cell adhesion involved in single-species biofilm formation"/>
    <property type="evidence" value="ECO:0007669"/>
    <property type="project" value="TreeGrafter"/>
</dbReference>
<dbReference type="FunFam" id="3.30.70.270:FF:000001">
    <property type="entry name" value="Diguanylate cyclase domain protein"/>
    <property type="match status" value="1"/>
</dbReference>
<dbReference type="EC" id="2.7.7.65" evidence="1"/>
<evidence type="ECO:0000256" key="3">
    <source>
        <dbReference type="PROSITE-ProRule" id="PRU00110"/>
    </source>
</evidence>
<dbReference type="GO" id="GO:0005886">
    <property type="term" value="C:plasma membrane"/>
    <property type="evidence" value="ECO:0007669"/>
    <property type="project" value="TreeGrafter"/>
</dbReference>
<comment type="catalytic activity">
    <reaction evidence="2">
        <text>2 GTP = 3',3'-c-di-GMP + 2 diphosphate</text>
        <dbReference type="Rhea" id="RHEA:24898"/>
        <dbReference type="ChEBI" id="CHEBI:33019"/>
        <dbReference type="ChEBI" id="CHEBI:37565"/>
        <dbReference type="ChEBI" id="CHEBI:58805"/>
        <dbReference type="EC" id="2.7.7.65"/>
    </reaction>
</comment>
<dbReference type="Gene3D" id="3.40.50.2300">
    <property type="match status" value="2"/>
</dbReference>
<evidence type="ECO:0000313" key="8">
    <source>
        <dbReference type="EMBL" id="RKK05505.1"/>
    </source>
</evidence>
<feature type="modified residue" description="4-aspartylphosphate" evidence="4">
    <location>
        <position position="259"/>
    </location>
</feature>
<dbReference type="EMBL" id="RAQU01000015">
    <property type="protein sequence ID" value="RKK05505.1"/>
    <property type="molecule type" value="Genomic_DNA"/>
</dbReference>
<feature type="domain" description="HPt" evidence="7">
    <location>
        <begin position="1"/>
        <end position="69"/>
    </location>
</feature>
<accession>A0A3A9JLT9</accession>
<dbReference type="AlphaFoldDB" id="A0A3A9JLT9"/>
<sequence length="499" mass="52964">DEDARQGARSLAAAAHRLAGAGGTFDFPAISAAAAPLEVMLMGLGDGGADRAEQIGQTTQLVQAVHEAWMAGPTARGAPQAEATVAREQEGAEAIFLFALPPEMAALSAVVGNLGYPLEQVAGLAGLAAEPQRRLTAAVVDDSLPDALEICAALSGRCPVILLAEQGSFPVRLAAARAGVAAVVAKPLEVNELADWLDHFAGQGGDARYSILVVDDDPLLAEAYALALRRAGMVVTLVSDPSRAIDALSAAQPDLILMDVQMPGVDGIELARVIRQTRRHLSVPIVFLSAEQDTGRQILARRLGGDDFIPKPVDLDRLVTLVRLRAERARSLRAVMESDSLTGLLNHARFKERLALELERARRDKTELCLAIIDLDHFKSVNDNHGHLVGDRVIRGLARSLQKHLRRTDVVGRYGGEEFAALLLGTPPAAAASLMSRIRERFSATPFDGAQGPFGVTFSAGIASSTRHPEAEALISAADACLYAAKRAGRNRVNWDACP</sequence>
<dbReference type="InterPro" id="IPR029787">
    <property type="entry name" value="Nucleotide_cyclase"/>
</dbReference>
<reference evidence="8 9" key="1">
    <citation type="submission" date="2018-09" db="EMBL/GenBank/DDBJ databases">
        <title>Roseomonas sp. nov., isolated from feces of Tibetan antelopes in the Qinghai-Tibet plateau, China.</title>
        <authorList>
            <person name="Tian Z."/>
        </authorList>
    </citation>
    <scope>NUCLEOTIDE SEQUENCE [LARGE SCALE GENOMIC DNA]</scope>
    <source>
        <strain evidence="8 9">Z24</strain>
    </source>
</reference>
<evidence type="ECO:0000256" key="4">
    <source>
        <dbReference type="PROSITE-ProRule" id="PRU00169"/>
    </source>
</evidence>
<dbReference type="SMART" id="SM00448">
    <property type="entry name" value="REC"/>
    <property type="match status" value="1"/>
</dbReference>
<dbReference type="SUPFAM" id="SSF52172">
    <property type="entry name" value="CheY-like"/>
    <property type="match status" value="2"/>
</dbReference>
<feature type="domain" description="Response regulatory" evidence="5">
    <location>
        <begin position="210"/>
        <end position="326"/>
    </location>
</feature>
<dbReference type="InterPro" id="IPR043128">
    <property type="entry name" value="Rev_trsase/Diguanyl_cyclase"/>
</dbReference>
<feature type="non-terminal residue" evidence="8">
    <location>
        <position position="1"/>
    </location>
</feature>
<dbReference type="Proteomes" id="UP000278036">
    <property type="component" value="Unassembled WGS sequence"/>
</dbReference>
<evidence type="ECO:0000259" key="7">
    <source>
        <dbReference type="PROSITE" id="PS50894"/>
    </source>
</evidence>
<dbReference type="PANTHER" id="PTHR45138:SF9">
    <property type="entry name" value="DIGUANYLATE CYCLASE DGCM-RELATED"/>
    <property type="match status" value="1"/>
</dbReference>
<dbReference type="GO" id="GO:0052621">
    <property type="term" value="F:diguanylate cyclase activity"/>
    <property type="evidence" value="ECO:0007669"/>
    <property type="project" value="UniProtKB-EC"/>
</dbReference>
<dbReference type="RefSeq" id="WP_120637069.1">
    <property type="nucleotide sequence ID" value="NZ_RAQU01000015.1"/>
</dbReference>
<dbReference type="CDD" id="cd01949">
    <property type="entry name" value="GGDEF"/>
    <property type="match status" value="1"/>
</dbReference>
<dbReference type="PROSITE" id="PS50894">
    <property type="entry name" value="HPT"/>
    <property type="match status" value="1"/>
</dbReference>
<evidence type="ECO:0000259" key="6">
    <source>
        <dbReference type="PROSITE" id="PS50887"/>
    </source>
</evidence>
<dbReference type="OrthoDB" id="9812260at2"/>
<dbReference type="InterPro" id="IPR008207">
    <property type="entry name" value="Sig_transdc_His_kin_Hpt_dom"/>
</dbReference>
<dbReference type="PANTHER" id="PTHR45138">
    <property type="entry name" value="REGULATORY COMPONENTS OF SENSORY TRANSDUCTION SYSTEM"/>
    <property type="match status" value="1"/>
</dbReference>
<evidence type="ECO:0000256" key="2">
    <source>
        <dbReference type="ARBA" id="ARBA00034247"/>
    </source>
</evidence>
<dbReference type="InterPro" id="IPR000160">
    <property type="entry name" value="GGDEF_dom"/>
</dbReference>
<dbReference type="GO" id="GO:0000160">
    <property type="term" value="P:phosphorelay signal transduction system"/>
    <property type="evidence" value="ECO:0007669"/>
    <property type="project" value="InterPro"/>
</dbReference>
<dbReference type="PROSITE" id="PS50887">
    <property type="entry name" value="GGDEF"/>
    <property type="match status" value="1"/>
</dbReference>
<dbReference type="Pfam" id="PF00072">
    <property type="entry name" value="Response_reg"/>
    <property type="match status" value="1"/>
</dbReference>
<organism evidence="8 9">
    <name type="scientific">Teichococcus wenyumeiae</name>
    <dbReference type="NCBI Taxonomy" id="2478470"/>
    <lineage>
        <taxon>Bacteria</taxon>
        <taxon>Pseudomonadati</taxon>
        <taxon>Pseudomonadota</taxon>
        <taxon>Alphaproteobacteria</taxon>
        <taxon>Acetobacterales</taxon>
        <taxon>Roseomonadaceae</taxon>
        <taxon>Roseomonas</taxon>
    </lineage>
</organism>
<dbReference type="NCBIfam" id="TIGR00254">
    <property type="entry name" value="GGDEF"/>
    <property type="match status" value="1"/>
</dbReference>
<dbReference type="SMART" id="SM00267">
    <property type="entry name" value="GGDEF"/>
    <property type="match status" value="1"/>
</dbReference>
<comment type="caution">
    <text evidence="8">The sequence shown here is derived from an EMBL/GenBank/DDBJ whole genome shotgun (WGS) entry which is preliminary data.</text>
</comment>
<dbReference type="InterPro" id="IPR001789">
    <property type="entry name" value="Sig_transdc_resp-reg_receiver"/>
</dbReference>
<dbReference type="InterPro" id="IPR050469">
    <property type="entry name" value="Diguanylate_Cyclase"/>
</dbReference>
<feature type="domain" description="GGDEF" evidence="6">
    <location>
        <begin position="366"/>
        <end position="498"/>
    </location>
</feature>
<evidence type="ECO:0000259" key="5">
    <source>
        <dbReference type="PROSITE" id="PS50110"/>
    </source>
</evidence>
<dbReference type="CDD" id="cd17546">
    <property type="entry name" value="REC_hyHK_CKI1_RcsC-like"/>
    <property type="match status" value="1"/>
</dbReference>
<dbReference type="InParanoid" id="A0A3A9JLT9"/>
<feature type="modified residue" description="Phosphohistidine" evidence="3">
    <location>
        <position position="16"/>
    </location>
</feature>
<name>A0A3A9JLT9_9PROT</name>
<evidence type="ECO:0000313" key="9">
    <source>
        <dbReference type="Proteomes" id="UP000278036"/>
    </source>
</evidence>
<dbReference type="GO" id="GO:1902201">
    <property type="term" value="P:negative regulation of bacterial-type flagellum-dependent cell motility"/>
    <property type="evidence" value="ECO:0007669"/>
    <property type="project" value="TreeGrafter"/>
</dbReference>
<proteinExistence type="predicted"/>
<evidence type="ECO:0000256" key="1">
    <source>
        <dbReference type="ARBA" id="ARBA00012528"/>
    </source>
</evidence>
<dbReference type="Gene3D" id="3.30.70.270">
    <property type="match status" value="1"/>
</dbReference>
<protein>
    <recommendedName>
        <fullName evidence="1">diguanylate cyclase</fullName>
        <ecNumber evidence="1">2.7.7.65</ecNumber>
    </recommendedName>
</protein>
<gene>
    <name evidence="8" type="ORF">D6Z83_04160</name>
</gene>